<dbReference type="PROSITE" id="PS00463">
    <property type="entry name" value="ZN2_CY6_FUNGAL_1"/>
    <property type="match status" value="1"/>
</dbReference>
<dbReference type="SUPFAM" id="SSF57701">
    <property type="entry name" value="Zn2/Cys6 DNA-binding domain"/>
    <property type="match status" value="1"/>
</dbReference>
<gene>
    <name evidence="5" type="ORF">PT974_12494</name>
</gene>
<accession>A0ABR0S848</accession>
<evidence type="ECO:0000259" key="4">
    <source>
        <dbReference type="PROSITE" id="PS00463"/>
    </source>
</evidence>
<dbReference type="Gene3D" id="4.10.240.10">
    <property type="entry name" value="Zn(2)-C6 fungal-type DNA-binding domain"/>
    <property type="match status" value="1"/>
</dbReference>
<keyword evidence="6" id="KW-1185">Reference proteome</keyword>
<keyword evidence="2" id="KW-0804">Transcription</keyword>
<comment type="caution">
    <text evidence="5">The sequence shown here is derived from an EMBL/GenBank/DDBJ whole genome shotgun (WGS) entry which is preliminary data.</text>
</comment>
<organism evidence="5 6">
    <name type="scientific">Cladobotryum mycophilum</name>
    <dbReference type="NCBI Taxonomy" id="491253"/>
    <lineage>
        <taxon>Eukaryota</taxon>
        <taxon>Fungi</taxon>
        <taxon>Dikarya</taxon>
        <taxon>Ascomycota</taxon>
        <taxon>Pezizomycotina</taxon>
        <taxon>Sordariomycetes</taxon>
        <taxon>Hypocreomycetidae</taxon>
        <taxon>Hypocreales</taxon>
        <taxon>Hypocreaceae</taxon>
        <taxon>Cladobotryum</taxon>
    </lineage>
</organism>
<dbReference type="CDD" id="cd00067">
    <property type="entry name" value="GAL4"/>
    <property type="match status" value="1"/>
</dbReference>
<dbReference type="PANTHER" id="PTHR47840:SF1">
    <property type="entry name" value="ZN(II)2CYS6 TRANSCRIPTION FACTOR (EUROFUNG)"/>
    <property type="match status" value="1"/>
</dbReference>
<evidence type="ECO:0000313" key="5">
    <source>
        <dbReference type="EMBL" id="KAK5988343.1"/>
    </source>
</evidence>
<dbReference type="EMBL" id="JAVFKD010000016">
    <property type="protein sequence ID" value="KAK5988343.1"/>
    <property type="molecule type" value="Genomic_DNA"/>
</dbReference>
<dbReference type="CDD" id="cd12148">
    <property type="entry name" value="fungal_TF_MHR"/>
    <property type="match status" value="1"/>
</dbReference>
<dbReference type="InterPro" id="IPR036864">
    <property type="entry name" value="Zn2-C6_fun-type_DNA-bd_sf"/>
</dbReference>
<evidence type="ECO:0000256" key="2">
    <source>
        <dbReference type="ARBA" id="ARBA00023163"/>
    </source>
</evidence>
<keyword evidence="1" id="KW-0805">Transcription regulation</keyword>
<keyword evidence="3" id="KW-0539">Nucleus</keyword>
<dbReference type="PANTHER" id="PTHR47840">
    <property type="entry name" value="ZN(II)2CYS6 TRANSCRIPTION FACTOR (EUROFUNG)-RELATED"/>
    <property type="match status" value="1"/>
</dbReference>
<reference evidence="5 6" key="1">
    <citation type="submission" date="2024-01" db="EMBL/GenBank/DDBJ databases">
        <title>Complete genome of Cladobotryum mycophilum ATHUM6906.</title>
        <authorList>
            <person name="Christinaki A.C."/>
            <person name="Myridakis A.I."/>
            <person name="Kouvelis V.N."/>
        </authorList>
    </citation>
    <scope>NUCLEOTIDE SEQUENCE [LARGE SCALE GENOMIC DNA]</scope>
    <source>
        <strain evidence="5 6">ATHUM6906</strain>
    </source>
</reference>
<evidence type="ECO:0000313" key="6">
    <source>
        <dbReference type="Proteomes" id="UP001338125"/>
    </source>
</evidence>
<dbReference type="InterPro" id="IPR001138">
    <property type="entry name" value="Zn2Cys6_DnaBD"/>
</dbReference>
<proteinExistence type="predicted"/>
<dbReference type="Proteomes" id="UP001338125">
    <property type="component" value="Unassembled WGS sequence"/>
</dbReference>
<feature type="domain" description="Zn(2)-C6 fungal-type" evidence="4">
    <location>
        <begin position="28"/>
        <end position="59"/>
    </location>
</feature>
<protein>
    <submittedName>
        <fullName evidence="5">Transcription factor sdnS-like protein</fullName>
    </submittedName>
</protein>
<sequence length="651" mass="73096">MSLLLRSEDTNEAPPQRQLRKVRKGTRSCWECKRRKIRCIFSSENVEICNWCLGRGSKCISQQYSEAVKEDNVDNWTLPERMGRLESLMERLIEKTESVERLEREKSDSTTSTRSAVDNIGIDVVDHAVSKSAHPAHVAVASILQNSWFQSELGLRNNSTPKRVPKLEKISRSLLTLMPSRQAIEVLDAESSAWINQLLQALPSFQQPNGFSLIKTMPFGSSSLSHPTVIARSLMCVVICLQQLPKGFDITTLGPLTHHVDELVESITSTISSLITSDDELIATPEGIECLFLQTIFFINSGKPRRAWLSNRRALAVAQIMGLHVDGVGSQCTPWSYIIHSDRYLSLILGFPCGSMESDESSAPHIMPGNVEEKQQDVLYMKGLHRIAARIINKEQSSTQSIDNALENLASSMPQTWWRNADKSDNMEPQSLAKIYHRLNIQLWHHQLCMALHLPFMLDQAPQRKHEYSRFSCLAAARGLISTYLSIRTSFGMFLCCMTNFQAFTAAVMLLYNLSLPNATFEVGNLPAQKEADWNLVGDVMKMLDQDVERFEDAVAAQASNVLKILQMAVQNPQSLQGDNVDFTIPYFGTISIARKAPVQDVNAGLSTTELPSDYDLAFIATIDRSQLIMPDGDELLQQWLVDDHDWSYGN</sequence>
<evidence type="ECO:0000256" key="1">
    <source>
        <dbReference type="ARBA" id="ARBA00023015"/>
    </source>
</evidence>
<evidence type="ECO:0000256" key="3">
    <source>
        <dbReference type="ARBA" id="ARBA00023242"/>
    </source>
</evidence>
<name>A0ABR0S848_9HYPO</name>